<keyword evidence="2" id="KW-1185">Reference proteome</keyword>
<proteinExistence type="predicted"/>
<evidence type="ECO:0000313" key="2">
    <source>
        <dbReference type="Proteomes" id="UP001295444"/>
    </source>
</evidence>
<evidence type="ECO:0000313" key="1">
    <source>
        <dbReference type="EMBL" id="CAH2282025.1"/>
    </source>
</evidence>
<sequence length="312" mass="35317">MGPSLVLTPDLWTVSSTCRLEHVAALNRIGEELRNMAATMATKADLQLPTSTIQEAVRVASLRTEVTAQEGRIHTLDYLAEAQSAHIAASGLAVACQGGMPLAMRRHVEDLDNRGQRCNIRVRGVPEVEGEENAVYSGFSYLTLLEFERPRMDDHLLRDLICCMHSFQIKDTIMKRAWDRSTWEYRRTQVALYNDLSPLTLEARRALRPMTATLRDHIIRYKWGFPFTLLSQHQHGWASLRWPEDIPQFLEEKQPSTNVTNWVLGPLEQRPQLPDAVEVLLLRPYAPTASGSSCPRGVFRVDFTCLDPPTPS</sequence>
<name>A0AAD1RUT8_PELCU</name>
<dbReference type="InterPro" id="IPR042566">
    <property type="entry name" value="L1_C"/>
</dbReference>
<dbReference type="InterPro" id="IPR004244">
    <property type="entry name" value="Transposase_22"/>
</dbReference>
<accession>A0AAD1RUT8</accession>
<dbReference type="Gene3D" id="3.30.250.20">
    <property type="entry name" value="L1 transposable element, C-terminal domain"/>
    <property type="match status" value="1"/>
</dbReference>
<dbReference type="PANTHER" id="PTHR11505">
    <property type="entry name" value="L1 TRANSPOSABLE ELEMENT-RELATED"/>
    <property type="match status" value="1"/>
</dbReference>
<protein>
    <submittedName>
        <fullName evidence="1">Uncharacterized protein</fullName>
    </submittedName>
</protein>
<reference evidence="1" key="1">
    <citation type="submission" date="2022-03" db="EMBL/GenBank/DDBJ databases">
        <authorList>
            <person name="Alioto T."/>
            <person name="Alioto T."/>
            <person name="Gomez Garrido J."/>
        </authorList>
    </citation>
    <scope>NUCLEOTIDE SEQUENCE</scope>
</reference>
<dbReference type="AlphaFoldDB" id="A0AAD1RUT8"/>
<dbReference type="Proteomes" id="UP001295444">
    <property type="component" value="Chromosome 04"/>
</dbReference>
<dbReference type="EMBL" id="OW240915">
    <property type="protein sequence ID" value="CAH2282025.1"/>
    <property type="molecule type" value="Genomic_DNA"/>
</dbReference>
<gene>
    <name evidence="1" type="ORF">PECUL_23A049857</name>
</gene>
<organism evidence="1 2">
    <name type="scientific">Pelobates cultripes</name>
    <name type="common">Western spadefoot toad</name>
    <dbReference type="NCBI Taxonomy" id="61616"/>
    <lineage>
        <taxon>Eukaryota</taxon>
        <taxon>Metazoa</taxon>
        <taxon>Chordata</taxon>
        <taxon>Craniata</taxon>
        <taxon>Vertebrata</taxon>
        <taxon>Euteleostomi</taxon>
        <taxon>Amphibia</taxon>
        <taxon>Batrachia</taxon>
        <taxon>Anura</taxon>
        <taxon>Pelobatoidea</taxon>
        <taxon>Pelobatidae</taxon>
        <taxon>Pelobates</taxon>
    </lineage>
</organism>